<feature type="compositionally biased region" description="Basic and acidic residues" evidence="1">
    <location>
        <begin position="222"/>
        <end position="235"/>
    </location>
</feature>
<reference evidence="3 4" key="1">
    <citation type="submission" date="2020-08" db="EMBL/GenBank/DDBJ databases">
        <authorList>
            <person name="Ren C."/>
            <person name="Gu Y."/>
            <person name="Xu Y."/>
        </authorList>
    </citation>
    <scope>NUCLEOTIDE SEQUENCE [LARGE SCALE GENOMIC DNA]</scope>
    <source>
        <strain evidence="3 4">LBM18003</strain>
    </source>
</reference>
<dbReference type="CDD" id="cd00161">
    <property type="entry name" value="beta-trefoil_Ricin-like"/>
    <property type="match status" value="1"/>
</dbReference>
<dbReference type="Proteomes" id="UP000516046">
    <property type="component" value="Chromosome"/>
</dbReference>
<feature type="region of interest" description="Disordered" evidence="1">
    <location>
        <begin position="157"/>
        <end position="181"/>
    </location>
</feature>
<sequence length="248" mass="26444">MAVKKTATEKFASNSKFYQILSKQSGKAISVEDCDAGNGALLAMNTPDKNAASQFWKLEPAADGYCRLVNTASGKSIDVINGGTENGAWLHQWDSCDTDTQLWKLESSSRGCYKLISKASGKCADIVDISNEEGAHLQIWDNVDGENQEWKLLQLAPNDNEEPQKAAPTAKHRRGRRAAKKVAAPVTAAVTTENTTAIKPAAEAKLASIPAVKAAGTQPVGIHEEQKPELAKEVKAVGAGAKNSVKSK</sequence>
<dbReference type="Pfam" id="PF14200">
    <property type="entry name" value="RicinB_lectin_2"/>
    <property type="match status" value="2"/>
</dbReference>
<dbReference type="InterPro" id="IPR000772">
    <property type="entry name" value="Ricin_B_lectin"/>
</dbReference>
<gene>
    <name evidence="3" type="ORF">H6X83_08400</name>
</gene>
<accession>A0A7G9WE73</accession>
<dbReference type="RefSeq" id="WP_212506052.1">
    <property type="nucleotide sequence ID" value="NZ_CP060696.1"/>
</dbReference>
<dbReference type="InterPro" id="IPR035992">
    <property type="entry name" value="Ricin_B-like_lectins"/>
</dbReference>
<dbReference type="EMBL" id="CP060696">
    <property type="protein sequence ID" value="QNO16985.1"/>
    <property type="molecule type" value="Genomic_DNA"/>
</dbReference>
<keyword evidence="4" id="KW-1185">Reference proteome</keyword>
<dbReference type="AlphaFoldDB" id="A0A7G9WE73"/>
<feature type="domain" description="Ricin B lectin" evidence="2">
    <location>
        <begin position="14"/>
        <end position="93"/>
    </location>
</feature>
<organism evidence="3 4">
    <name type="scientific">Caproicibacterium amylolyticum</name>
    <dbReference type="NCBI Taxonomy" id="2766537"/>
    <lineage>
        <taxon>Bacteria</taxon>
        <taxon>Bacillati</taxon>
        <taxon>Bacillota</taxon>
        <taxon>Clostridia</taxon>
        <taxon>Eubacteriales</taxon>
        <taxon>Oscillospiraceae</taxon>
        <taxon>Caproicibacterium</taxon>
    </lineage>
</organism>
<proteinExistence type="predicted"/>
<protein>
    <submittedName>
        <fullName evidence="3">RICIN domain-containing protein</fullName>
    </submittedName>
</protein>
<evidence type="ECO:0000259" key="2">
    <source>
        <dbReference type="Pfam" id="PF14200"/>
    </source>
</evidence>
<evidence type="ECO:0000313" key="3">
    <source>
        <dbReference type="EMBL" id="QNO16985.1"/>
    </source>
</evidence>
<dbReference type="KEGG" id="caml:H6X83_08400"/>
<evidence type="ECO:0000256" key="1">
    <source>
        <dbReference type="SAM" id="MobiDB-lite"/>
    </source>
</evidence>
<feature type="domain" description="Ricin B lectin" evidence="2">
    <location>
        <begin position="100"/>
        <end position="153"/>
    </location>
</feature>
<name>A0A7G9WE73_9FIRM</name>
<dbReference type="SUPFAM" id="SSF50370">
    <property type="entry name" value="Ricin B-like lectins"/>
    <property type="match status" value="1"/>
</dbReference>
<feature type="region of interest" description="Disordered" evidence="1">
    <location>
        <begin position="213"/>
        <end position="248"/>
    </location>
</feature>
<dbReference type="PROSITE" id="PS50231">
    <property type="entry name" value="RICIN_B_LECTIN"/>
    <property type="match status" value="1"/>
</dbReference>
<feature type="compositionally biased region" description="Basic residues" evidence="1">
    <location>
        <begin position="170"/>
        <end position="180"/>
    </location>
</feature>
<evidence type="ECO:0000313" key="4">
    <source>
        <dbReference type="Proteomes" id="UP000516046"/>
    </source>
</evidence>
<dbReference type="Gene3D" id="2.80.10.50">
    <property type="match status" value="2"/>
</dbReference>